<dbReference type="PANTHER" id="PTHR46404:SF1">
    <property type="entry name" value="DNA POLYMERASE IOTA"/>
    <property type="match status" value="1"/>
</dbReference>
<keyword evidence="8" id="KW-0862">Zinc</keyword>
<dbReference type="Gene3D" id="1.10.150.20">
    <property type="entry name" value="5' to 3' exonuclease, C-terminal subdomain"/>
    <property type="match status" value="1"/>
</dbReference>
<dbReference type="PIRSF" id="PIRSF036603">
    <property type="entry name" value="DPol_eta"/>
    <property type="match status" value="1"/>
</dbReference>
<evidence type="ECO:0000256" key="11">
    <source>
        <dbReference type="SAM" id="MobiDB-lite"/>
    </source>
</evidence>
<feature type="domain" description="UmuC" evidence="12">
    <location>
        <begin position="14"/>
        <end position="247"/>
    </location>
</feature>
<sequence>MALADPPDACSRVVAHFDVDCFYAQAEVLRRPCLRDRPVGITQKFLVVTTNYVARGLGVPKMVSIDEARKKCPELVLINGEDLTPYRAASKHIMAVLRRFGTLEKLGLDEGAVDITAEVKARAASGMKAQIFSGHVIGSSSQLSRSLEGISSSDCAGSEDLKCLDQMGFAGVQGDNLLMLGSQIVSEIRAAVERETGFQMSCGLAHNKMLAKMACSVNKPNKQTSLLQSAVADFLAPMPVHKLPGVGHCMEGVLKQSGVESVGNLRNLTLDHLCRMFGERIAKFMYQACKGYDNTPVHDKGPCKSISVEDSFWNCTTLQQVEIIMWQLAPDLVSRLDEDKADTGRTPKRFTVKWRTKSIMNFSSVSCPMPSDLLLSTLPIEKRRESVVETGMKLVSHSFNGRPFHMVVLNIGATAFSPTLNEVSSSAADIRQLLGVKSSNGSQRGLARISILDDGAECKIDSTKPYAELQPYCQKTPTRLLSKGQARICREGHHIFKSPVPWFSKMSQGTDFGGTLGSLSDPSDDSDCNEDGSDWIYRSTQDCKEIKVYGKEFLASSSGGPKDGTLECQVQSVGMKWHKFSSEPNKCCEGKLCSQCGKFVEGNEQEQQEHADYHLALKLDSEHKREIASSTLVAKTPSFGKKKLGSKDKPATSSPLSKRPKLQNGTLDSFIMRM</sequence>
<dbReference type="PANTHER" id="PTHR46404">
    <property type="entry name" value="DNA POLYMERASE IOTA"/>
    <property type="match status" value="1"/>
</dbReference>
<keyword evidence="4" id="KW-0808">Transferase</keyword>
<protein>
    <recommendedName>
        <fullName evidence="16">DNA polymerase eta</fullName>
    </recommendedName>
</protein>
<dbReference type="Gene3D" id="3.40.1170.60">
    <property type="match status" value="1"/>
</dbReference>
<dbReference type="InterPro" id="IPR053848">
    <property type="entry name" value="IMS_HHH_1"/>
</dbReference>
<evidence type="ECO:0000313" key="14">
    <source>
        <dbReference type="EMBL" id="CAK9234044.1"/>
    </source>
</evidence>
<evidence type="ECO:0000256" key="3">
    <source>
        <dbReference type="ARBA" id="ARBA00022634"/>
    </source>
</evidence>
<dbReference type="Gene3D" id="3.30.1490.100">
    <property type="entry name" value="DNA polymerase, Y-family, little finger domain"/>
    <property type="match status" value="1"/>
</dbReference>
<evidence type="ECO:0000256" key="2">
    <source>
        <dbReference type="ARBA" id="ARBA00010945"/>
    </source>
</evidence>
<evidence type="ECO:0000259" key="13">
    <source>
        <dbReference type="PROSITE" id="PS51907"/>
    </source>
</evidence>
<dbReference type="Proteomes" id="UP001497512">
    <property type="component" value="Chromosome 8"/>
</dbReference>
<feature type="region of interest" description="Disordered" evidence="11">
    <location>
        <begin position="638"/>
        <end position="674"/>
    </location>
</feature>
<evidence type="ECO:0000256" key="4">
    <source>
        <dbReference type="ARBA" id="ARBA00022679"/>
    </source>
</evidence>
<keyword evidence="3" id="KW-0237">DNA synthesis</keyword>
<evidence type="ECO:0000256" key="6">
    <source>
        <dbReference type="ARBA" id="ARBA00022763"/>
    </source>
</evidence>
<dbReference type="SUPFAM" id="SSF56672">
    <property type="entry name" value="DNA/RNA polymerases"/>
    <property type="match status" value="1"/>
</dbReference>
<organism evidence="14 15">
    <name type="scientific">Sphagnum troendelagicum</name>
    <dbReference type="NCBI Taxonomy" id="128251"/>
    <lineage>
        <taxon>Eukaryota</taxon>
        <taxon>Viridiplantae</taxon>
        <taxon>Streptophyta</taxon>
        <taxon>Embryophyta</taxon>
        <taxon>Bryophyta</taxon>
        <taxon>Sphagnophytina</taxon>
        <taxon>Sphagnopsida</taxon>
        <taxon>Sphagnales</taxon>
        <taxon>Sphagnaceae</taxon>
        <taxon>Sphagnum</taxon>
    </lineage>
</organism>
<proteinExistence type="inferred from homology"/>
<evidence type="ECO:0000256" key="1">
    <source>
        <dbReference type="ARBA" id="ARBA00004123"/>
    </source>
</evidence>
<keyword evidence="7" id="KW-0863">Zinc-finger</keyword>
<keyword evidence="6" id="KW-0227">DNA damage</keyword>
<dbReference type="EMBL" id="OZ019900">
    <property type="protein sequence ID" value="CAK9234044.1"/>
    <property type="molecule type" value="Genomic_DNA"/>
</dbReference>
<dbReference type="InterPro" id="IPR001126">
    <property type="entry name" value="UmuC"/>
</dbReference>
<keyword evidence="9" id="KW-0234">DNA repair</keyword>
<dbReference type="PROSITE" id="PS51907">
    <property type="entry name" value="ZF_UBZ3"/>
    <property type="match status" value="1"/>
</dbReference>
<dbReference type="Pfam" id="PF21999">
    <property type="entry name" value="IMS_HHH_1"/>
    <property type="match status" value="1"/>
</dbReference>
<comment type="subcellular location">
    <subcellularLocation>
        <location evidence="1">Nucleus</location>
    </subcellularLocation>
</comment>
<name>A0ABP0V1U7_9BRYO</name>
<gene>
    <name evidence="14" type="ORF">CSSPTR1EN2_LOCUS21957</name>
</gene>
<dbReference type="InterPro" id="IPR036775">
    <property type="entry name" value="DNA_pol_Y-fam_lit_finger_sf"/>
</dbReference>
<dbReference type="PROSITE" id="PS50173">
    <property type="entry name" value="UMUC"/>
    <property type="match status" value="1"/>
</dbReference>
<evidence type="ECO:0000256" key="9">
    <source>
        <dbReference type="ARBA" id="ARBA00023204"/>
    </source>
</evidence>
<dbReference type="InterPro" id="IPR017961">
    <property type="entry name" value="DNA_pol_Y-fam_little_finger"/>
</dbReference>
<dbReference type="Pfam" id="PF00817">
    <property type="entry name" value="IMS"/>
    <property type="match status" value="1"/>
</dbReference>
<comment type="similarity">
    <text evidence="2">Belongs to the DNA polymerase type-Y family.</text>
</comment>
<dbReference type="Pfam" id="PF18439">
    <property type="entry name" value="zf_UBZ"/>
    <property type="match status" value="1"/>
</dbReference>
<dbReference type="Gene3D" id="3.30.70.270">
    <property type="match status" value="1"/>
</dbReference>
<keyword evidence="15" id="KW-1185">Reference proteome</keyword>
<dbReference type="Pfam" id="PF11799">
    <property type="entry name" value="IMS_C"/>
    <property type="match status" value="1"/>
</dbReference>
<evidence type="ECO:0000256" key="10">
    <source>
        <dbReference type="ARBA" id="ARBA00023242"/>
    </source>
</evidence>
<dbReference type="InterPro" id="IPR043502">
    <property type="entry name" value="DNA/RNA_pol_sf"/>
</dbReference>
<dbReference type="InterPro" id="IPR041298">
    <property type="entry name" value="UBZ3"/>
</dbReference>
<keyword evidence="5" id="KW-0479">Metal-binding</keyword>
<accession>A0ABP0V1U7</accession>
<evidence type="ECO:0000313" key="15">
    <source>
        <dbReference type="Proteomes" id="UP001497512"/>
    </source>
</evidence>
<evidence type="ECO:0000259" key="12">
    <source>
        <dbReference type="PROSITE" id="PS50173"/>
    </source>
</evidence>
<dbReference type="InterPro" id="IPR043128">
    <property type="entry name" value="Rev_trsase/Diguanyl_cyclase"/>
</dbReference>
<evidence type="ECO:0000256" key="7">
    <source>
        <dbReference type="ARBA" id="ARBA00022771"/>
    </source>
</evidence>
<evidence type="ECO:0000256" key="5">
    <source>
        <dbReference type="ARBA" id="ARBA00022723"/>
    </source>
</evidence>
<evidence type="ECO:0008006" key="16">
    <source>
        <dbReference type="Google" id="ProtNLM"/>
    </source>
</evidence>
<dbReference type="SUPFAM" id="SSF100879">
    <property type="entry name" value="Lesion bypass DNA polymerase (Y-family), little finger domain"/>
    <property type="match status" value="1"/>
</dbReference>
<feature type="domain" description="UBZ3-type" evidence="13">
    <location>
        <begin position="586"/>
        <end position="622"/>
    </location>
</feature>
<evidence type="ECO:0000256" key="8">
    <source>
        <dbReference type="ARBA" id="ARBA00022833"/>
    </source>
</evidence>
<keyword evidence="10" id="KW-0539">Nucleus</keyword>
<reference evidence="14" key="1">
    <citation type="submission" date="2024-02" db="EMBL/GenBank/DDBJ databases">
        <authorList>
            <consortium name="ELIXIR-Norway"/>
            <consortium name="Elixir Norway"/>
        </authorList>
    </citation>
    <scope>NUCLEOTIDE SEQUENCE</scope>
</reference>